<dbReference type="Gene3D" id="3.30.70.100">
    <property type="match status" value="1"/>
</dbReference>
<dbReference type="InterPro" id="IPR029032">
    <property type="entry name" value="AhpD-like"/>
</dbReference>
<name>A0A345DBB8_9BURK</name>
<accession>A0A345DBB8</accession>
<evidence type="ECO:0000259" key="1">
    <source>
        <dbReference type="PROSITE" id="PS51725"/>
    </source>
</evidence>
<dbReference type="InterPro" id="IPR003779">
    <property type="entry name" value="CMD-like"/>
</dbReference>
<sequence length="229" mass="25863">MTTQNLTQQDIHERGLKRLFDVDAEAGERVIESLQSISPDLANYVIDFGFGHIYSREGLTLQQRELATIAALTALGNAEPQLKVHLHAALNVGLSRMEIIETIIQMAVYAGFPAALNAMFAAKAVFADHPLVNKKPNYGITAQIRVREGIDVAVAKKALNELAHATRTEAGCLQFDMQQDAQRPDHFVLWQRFIDEAAFKQHFEMPHTKRYVDQNLTELVMHWETHDFN</sequence>
<keyword evidence="3" id="KW-1185">Reference proteome</keyword>
<dbReference type="SUPFAM" id="SSF54909">
    <property type="entry name" value="Dimeric alpha+beta barrel"/>
    <property type="match status" value="1"/>
</dbReference>
<dbReference type="Pfam" id="PF02627">
    <property type="entry name" value="CMD"/>
    <property type="match status" value="1"/>
</dbReference>
<dbReference type="AlphaFoldDB" id="A0A345DBB8"/>
<dbReference type="InterPro" id="IPR007138">
    <property type="entry name" value="ABM_dom"/>
</dbReference>
<evidence type="ECO:0000313" key="3">
    <source>
        <dbReference type="Proteomes" id="UP000252182"/>
    </source>
</evidence>
<dbReference type="SUPFAM" id="SSF69118">
    <property type="entry name" value="AhpD-like"/>
    <property type="match status" value="1"/>
</dbReference>
<proteinExistence type="predicted"/>
<feature type="domain" description="ABM" evidence="1">
    <location>
        <begin position="138"/>
        <end position="228"/>
    </location>
</feature>
<dbReference type="GO" id="GO:0051920">
    <property type="term" value="F:peroxiredoxin activity"/>
    <property type="evidence" value="ECO:0007669"/>
    <property type="project" value="InterPro"/>
</dbReference>
<dbReference type="PROSITE" id="PS51725">
    <property type="entry name" value="ABM"/>
    <property type="match status" value="1"/>
</dbReference>
<dbReference type="Proteomes" id="UP000252182">
    <property type="component" value="Chromosome"/>
</dbReference>
<dbReference type="KEGG" id="hyf:DTO96_101387"/>
<reference evidence="3" key="1">
    <citation type="submission" date="2018-07" db="EMBL/GenBank/DDBJ databases">
        <authorList>
            <person name="Kim H."/>
        </authorList>
    </citation>
    <scope>NUCLEOTIDE SEQUENCE [LARGE SCALE GENOMIC DNA]</scope>
    <source>
        <strain evidence="3">F02</strain>
    </source>
</reference>
<dbReference type="Pfam" id="PF03992">
    <property type="entry name" value="ABM"/>
    <property type="match status" value="1"/>
</dbReference>
<dbReference type="Gene3D" id="1.20.1290.10">
    <property type="entry name" value="AhpD-like"/>
    <property type="match status" value="1"/>
</dbReference>
<dbReference type="PANTHER" id="PTHR33570:SF10">
    <property type="entry name" value="GAMMA-CARBOXYMUCONOLACTONE DECARBOXYLASE"/>
    <property type="match status" value="1"/>
</dbReference>
<evidence type="ECO:0000313" key="2">
    <source>
        <dbReference type="EMBL" id="AXF85656.1"/>
    </source>
</evidence>
<dbReference type="PANTHER" id="PTHR33570">
    <property type="entry name" value="4-CARBOXYMUCONOLACTONE DECARBOXYLASE FAMILY PROTEIN"/>
    <property type="match status" value="1"/>
</dbReference>
<dbReference type="InterPro" id="IPR011008">
    <property type="entry name" value="Dimeric_a/b-barrel"/>
</dbReference>
<protein>
    <recommendedName>
        <fullName evidence="1">ABM domain-containing protein</fullName>
    </recommendedName>
</protein>
<organism evidence="2 3">
    <name type="scientific">Ephemeroptericola cinctiostellae</name>
    <dbReference type="NCBI Taxonomy" id="2268024"/>
    <lineage>
        <taxon>Bacteria</taxon>
        <taxon>Pseudomonadati</taxon>
        <taxon>Pseudomonadota</taxon>
        <taxon>Betaproteobacteria</taxon>
        <taxon>Burkholderiales</taxon>
        <taxon>Burkholderiaceae</taxon>
        <taxon>Ephemeroptericola</taxon>
    </lineage>
</organism>
<gene>
    <name evidence="2" type="ORF">DTO96_101387</name>
</gene>
<dbReference type="EMBL" id="CP031124">
    <property type="protein sequence ID" value="AXF85656.1"/>
    <property type="molecule type" value="Genomic_DNA"/>
</dbReference>
<dbReference type="InterPro" id="IPR052512">
    <property type="entry name" value="4CMD/NDH-1_regulator"/>
</dbReference>